<comment type="caution">
    <text evidence="2">The sequence shown here is derived from an EMBL/GenBank/DDBJ whole genome shotgun (WGS) entry which is preliminary data.</text>
</comment>
<sequence length="256" mass="27898">MTWITMRHSAFFIGLALCASCSRSPPSVTPPGAPESAKTNVLEAGAKVLQPSGPVGKLDIYLVGFHPMKDAPDQQMEAHHYCQQVNEDLAQCALYDGNTERANLTGIEYIISATLFAQLPEQERSFWHPHNGEILSGQLSAPNLPQVAEKELMRSKINSYGKTWHTWHSRKGTAPGDALPLGEPMLAWSFNRDGELQQPLMDQRDQAVSVSTAERRANCQDLTPLAKPQHGVDALHGHFTDAKAIPGVVDADAAGQ</sequence>
<dbReference type="PANTHER" id="PTHR31360:SF0">
    <property type="entry name" value="OIL BODY-ASSOCIATED PROTEIN 1B"/>
    <property type="match status" value="1"/>
</dbReference>
<evidence type="ECO:0000256" key="1">
    <source>
        <dbReference type="SAM" id="SignalP"/>
    </source>
</evidence>
<feature type="chain" id="PRO_5045091299" evidence="1">
    <location>
        <begin position="20"/>
        <end position="256"/>
    </location>
</feature>
<gene>
    <name evidence="2" type="ORF">M3O51_15870</name>
</gene>
<proteinExistence type="predicted"/>
<protein>
    <submittedName>
        <fullName evidence="2">OBAP family protein</fullName>
    </submittedName>
</protein>
<dbReference type="RefSeq" id="WP_249048217.1">
    <property type="nucleotide sequence ID" value="NZ_JAMBEC010000042.1"/>
</dbReference>
<organism evidence="2 3">
    <name type="scientific">Xanthomonas nasturtii</name>
    <dbReference type="NCBI Taxonomy" id="1843581"/>
    <lineage>
        <taxon>Bacteria</taxon>
        <taxon>Pseudomonadati</taxon>
        <taxon>Pseudomonadota</taxon>
        <taxon>Gammaproteobacteria</taxon>
        <taxon>Lysobacterales</taxon>
        <taxon>Lysobacteraceae</taxon>
        <taxon>Xanthomonas</taxon>
    </lineage>
</organism>
<dbReference type="PANTHER" id="PTHR31360">
    <property type="match status" value="1"/>
</dbReference>
<evidence type="ECO:0000313" key="2">
    <source>
        <dbReference type="EMBL" id="MCL1552741.1"/>
    </source>
</evidence>
<dbReference type="Proteomes" id="UP001167357">
    <property type="component" value="Unassembled WGS sequence"/>
</dbReference>
<keyword evidence="1" id="KW-0732">Signal</keyword>
<name>A0ABT0LTS2_9XANT</name>
<evidence type="ECO:0000313" key="3">
    <source>
        <dbReference type="Proteomes" id="UP001167357"/>
    </source>
</evidence>
<accession>A0ABT0LTS2</accession>
<feature type="signal peptide" evidence="1">
    <location>
        <begin position="1"/>
        <end position="19"/>
    </location>
</feature>
<dbReference type="EMBL" id="JAMBED010000042">
    <property type="protein sequence ID" value="MCL1552741.1"/>
    <property type="molecule type" value="Genomic_DNA"/>
</dbReference>
<keyword evidence="3" id="KW-1185">Reference proteome</keyword>
<dbReference type="Pfam" id="PF06884">
    <property type="entry name" value="DUF1264"/>
    <property type="match status" value="1"/>
</dbReference>
<reference evidence="2" key="1">
    <citation type="submission" date="2022-04" db="EMBL/GenBank/DDBJ databases">
        <title>Genomic comparison of 19 strains of Xanthomonas nasturtii, a newly emerging watercress pathogen.</title>
        <authorList>
            <person name="Harrison J."/>
            <person name="Greer S."/>
            <person name="Hussain R."/>
            <person name="Lascelles D."/>
            <person name="Roberts M."/>
            <person name="Carter B."/>
            <person name="Bryning A."/>
            <person name="Carroll S."/>
            <person name="Aspin A."/>
            <person name="Cruz L."/>
            <person name="Cruz J."/>
            <person name="Grant M."/>
            <person name="Vicente J."/>
            <person name="Studholme D.J."/>
        </authorList>
    </citation>
    <scope>NUCLEOTIDE SEQUENCE</scope>
    <source>
        <strain evidence="2">10016B</strain>
    </source>
</reference>
<dbReference type="InterPro" id="IPR010686">
    <property type="entry name" value="OBAP-like"/>
</dbReference>